<dbReference type="EMBL" id="RQHS01000005">
    <property type="protein sequence ID" value="TGN03301.1"/>
    <property type="molecule type" value="Genomic_DNA"/>
</dbReference>
<evidence type="ECO:0000313" key="3">
    <source>
        <dbReference type="Proteomes" id="UP000297241"/>
    </source>
</evidence>
<feature type="transmembrane region" description="Helical" evidence="1">
    <location>
        <begin position="142"/>
        <end position="160"/>
    </location>
</feature>
<name>A0A4Z1AIG9_9LEPT</name>
<gene>
    <name evidence="2" type="ORF">EHR06_04650</name>
</gene>
<keyword evidence="1" id="KW-0812">Transmembrane</keyword>
<feature type="transmembrane region" description="Helical" evidence="1">
    <location>
        <begin position="117"/>
        <end position="136"/>
    </location>
</feature>
<dbReference type="Proteomes" id="UP000297241">
    <property type="component" value="Unassembled WGS sequence"/>
</dbReference>
<feature type="transmembrane region" description="Helical" evidence="1">
    <location>
        <begin position="273"/>
        <end position="291"/>
    </location>
</feature>
<feature type="transmembrane region" description="Helical" evidence="1">
    <location>
        <begin position="72"/>
        <end position="105"/>
    </location>
</feature>
<proteinExistence type="predicted"/>
<evidence type="ECO:0000256" key="1">
    <source>
        <dbReference type="SAM" id="Phobius"/>
    </source>
</evidence>
<accession>A0A4Z1AIG9</accession>
<keyword evidence="1" id="KW-1133">Transmembrane helix</keyword>
<keyword evidence="3" id="KW-1185">Reference proteome</keyword>
<sequence length="547" mass="62340">MKILILLKNYFLKYDNLFFTLLILILVSHAHSNRFIQDDAYISYRYAENFANGIGLVFNQGEHVEGYTNFLWTVIISLGILFGATPESFSIFVGLFFLLITLYIYKYISKFSIGDRLIELCFLGALGFTYSFSAYATGGLETSLLTLLVSISILLAAKILKDPNNSLKWFPMLGLIFASMILTRPDSALICSVVSLFLIFYTGLNHERRHVLFSVYGFLLLTLAFFVIIGPWLIWKINFYGTIFPNTAKAKIVGINPYVLFMGGEYLNNFIKIYWLGPLLVYGTIIYFAKLRSFSPAGHLGILIFFIQSFYIVLIGGDFMEFRFFIPFIPPLILFLFESASLAEHKKVFSSVIALSIISASFIFRNADRNGRIERFPTGIETVHRLKTNLTRPETDWITVGKMLNRSFPDRNIKIASMPAGAIPYFSKLYSIDMLGLNDSNVDNREYFGVNPWGKPGHRFFAKFGYLRKQGINLVIGNGAIRFTSLPIESDLRFFLPFISDEEITSVDRSRIVKIPIDGDRSLIALYLNDSPLIDAYIKEGKWILNR</sequence>
<organism evidence="2 3">
    <name type="scientific">Leptospira dzoumogneensis</name>
    <dbReference type="NCBI Taxonomy" id="2484904"/>
    <lineage>
        <taxon>Bacteria</taxon>
        <taxon>Pseudomonadati</taxon>
        <taxon>Spirochaetota</taxon>
        <taxon>Spirochaetia</taxon>
        <taxon>Leptospirales</taxon>
        <taxon>Leptospiraceae</taxon>
        <taxon>Leptospira</taxon>
    </lineage>
</organism>
<feature type="transmembrane region" description="Helical" evidence="1">
    <location>
        <begin position="213"/>
        <end position="235"/>
    </location>
</feature>
<evidence type="ECO:0000313" key="2">
    <source>
        <dbReference type="EMBL" id="TGN03301.1"/>
    </source>
</evidence>
<dbReference type="AlphaFoldDB" id="A0A4Z1AIG9"/>
<feature type="transmembrane region" description="Helical" evidence="1">
    <location>
        <begin position="172"/>
        <end position="201"/>
    </location>
</feature>
<comment type="caution">
    <text evidence="2">The sequence shown here is derived from an EMBL/GenBank/DDBJ whole genome shotgun (WGS) entry which is preliminary data.</text>
</comment>
<dbReference type="RefSeq" id="WP_135755914.1">
    <property type="nucleotide sequence ID" value="NZ_RQHS01000005.1"/>
</dbReference>
<dbReference type="OrthoDB" id="344788at2"/>
<reference evidence="2" key="1">
    <citation type="journal article" date="2019" name="PLoS Negl. Trop. Dis.">
        <title>Revisiting the worldwide diversity of Leptospira species in the environment.</title>
        <authorList>
            <person name="Vincent A.T."/>
            <person name="Schiettekatte O."/>
            <person name="Bourhy P."/>
            <person name="Veyrier F.J."/>
            <person name="Picardeau M."/>
        </authorList>
    </citation>
    <scope>NUCLEOTIDE SEQUENCE [LARGE SCALE GENOMIC DNA]</scope>
    <source>
        <strain evidence="2">201601113</strain>
    </source>
</reference>
<evidence type="ECO:0008006" key="4">
    <source>
        <dbReference type="Google" id="ProtNLM"/>
    </source>
</evidence>
<feature type="transmembrane region" description="Helical" evidence="1">
    <location>
        <begin position="297"/>
        <end position="317"/>
    </location>
</feature>
<protein>
    <recommendedName>
        <fullName evidence="4">Glycosyltransferase RgtA/B/C/D-like domain-containing protein</fullName>
    </recommendedName>
</protein>
<keyword evidence="1" id="KW-0472">Membrane</keyword>